<feature type="domain" description="HTH araC/xylS-type" evidence="11">
    <location>
        <begin position="428"/>
        <end position="526"/>
    </location>
</feature>
<keyword evidence="7" id="KW-0238">DNA-binding</keyword>
<evidence type="ECO:0000256" key="1">
    <source>
        <dbReference type="ARBA" id="ARBA00004496"/>
    </source>
</evidence>
<comment type="subcellular location">
    <subcellularLocation>
        <location evidence="1">Cytoplasm</location>
    </subcellularLocation>
</comment>
<dbReference type="InterPro" id="IPR020449">
    <property type="entry name" value="Tscrpt_reg_AraC-type_HTH"/>
</dbReference>
<dbReference type="AlphaFoldDB" id="A0A9D2GGZ7"/>
<dbReference type="Gene3D" id="1.10.10.60">
    <property type="entry name" value="Homeodomain-like"/>
    <property type="match status" value="2"/>
</dbReference>
<dbReference type="PROSITE" id="PS50110">
    <property type="entry name" value="RESPONSE_REGULATORY"/>
    <property type="match status" value="1"/>
</dbReference>
<dbReference type="PANTHER" id="PTHR42713">
    <property type="entry name" value="HISTIDINE KINASE-RELATED"/>
    <property type="match status" value="1"/>
</dbReference>
<name>A0A9D2GGZ7_9FIRM</name>
<evidence type="ECO:0000256" key="7">
    <source>
        <dbReference type="ARBA" id="ARBA00023125"/>
    </source>
</evidence>
<dbReference type="GO" id="GO:0043565">
    <property type="term" value="F:sequence-specific DNA binding"/>
    <property type="evidence" value="ECO:0007669"/>
    <property type="project" value="InterPro"/>
</dbReference>
<dbReference type="InterPro" id="IPR001789">
    <property type="entry name" value="Sig_transdc_resp-reg_receiver"/>
</dbReference>
<dbReference type="InterPro" id="IPR018060">
    <property type="entry name" value="HTH_AraC"/>
</dbReference>
<dbReference type="Pfam" id="PF00072">
    <property type="entry name" value="Response_reg"/>
    <property type="match status" value="1"/>
</dbReference>
<dbReference type="CDD" id="cd17536">
    <property type="entry name" value="REC_YesN-like"/>
    <property type="match status" value="1"/>
</dbReference>
<proteinExistence type="predicted"/>
<keyword evidence="4 10" id="KW-0597">Phosphoprotein</keyword>
<dbReference type="GO" id="GO:0003700">
    <property type="term" value="F:DNA-binding transcription factor activity"/>
    <property type="evidence" value="ECO:0007669"/>
    <property type="project" value="InterPro"/>
</dbReference>
<evidence type="ECO:0000313" key="14">
    <source>
        <dbReference type="Proteomes" id="UP000824101"/>
    </source>
</evidence>
<dbReference type="PROSITE" id="PS01124">
    <property type="entry name" value="HTH_ARAC_FAMILY_2"/>
    <property type="match status" value="1"/>
</dbReference>
<keyword evidence="6" id="KW-0805">Transcription regulation</keyword>
<dbReference type="Gene3D" id="3.40.50.2300">
    <property type="match status" value="1"/>
</dbReference>
<keyword evidence="3" id="KW-0963">Cytoplasm</keyword>
<dbReference type="Pfam" id="PF12833">
    <property type="entry name" value="HTH_18"/>
    <property type="match status" value="1"/>
</dbReference>
<evidence type="ECO:0000313" key="13">
    <source>
        <dbReference type="EMBL" id="HIZ78642.1"/>
    </source>
</evidence>
<reference evidence="13" key="1">
    <citation type="journal article" date="2021" name="PeerJ">
        <title>Extensive microbial diversity within the chicken gut microbiome revealed by metagenomics and culture.</title>
        <authorList>
            <person name="Gilroy R."/>
            <person name="Ravi A."/>
            <person name="Getino M."/>
            <person name="Pursley I."/>
            <person name="Horton D.L."/>
            <person name="Alikhan N.F."/>
            <person name="Baker D."/>
            <person name="Gharbi K."/>
            <person name="Hall N."/>
            <person name="Watson M."/>
            <person name="Adriaenssens E.M."/>
            <person name="Foster-Nyarko E."/>
            <person name="Jarju S."/>
            <person name="Secka A."/>
            <person name="Antonio M."/>
            <person name="Oren A."/>
            <person name="Chaudhuri R.R."/>
            <person name="La Ragione R."/>
            <person name="Hildebrand F."/>
            <person name="Pallen M.J."/>
        </authorList>
    </citation>
    <scope>NUCLEOTIDE SEQUENCE</scope>
    <source>
        <strain evidence="13">ChiBcec1-1093</strain>
    </source>
</reference>
<keyword evidence="8" id="KW-0804">Transcription</keyword>
<dbReference type="GO" id="GO:0005737">
    <property type="term" value="C:cytoplasm"/>
    <property type="evidence" value="ECO:0007669"/>
    <property type="project" value="UniProtKB-SubCell"/>
</dbReference>
<dbReference type="PRINTS" id="PR00032">
    <property type="entry name" value="HTHARAC"/>
</dbReference>
<evidence type="ECO:0000256" key="4">
    <source>
        <dbReference type="ARBA" id="ARBA00022553"/>
    </source>
</evidence>
<reference evidence="13" key="2">
    <citation type="submission" date="2021-04" db="EMBL/GenBank/DDBJ databases">
        <authorList>
            <person name="Gilroy R."/>
        </authorList>
    </citation>
    <scope>NUCLEOTIDE SEQUENCE</scope>
    <source>
        <strain evidence="13">ChiBcec1-1093</strain>
    </source>
</reference>
<evidence type="ECO:0000256" key="8">
    <source>
        <dbReference type="ARBA" id="ARBA00023163"/>
    </source>
</evidence>
<organism evidence="13 14">
    <name type="scientific">Candidatus Lachnoclostridium stercorigallinarum</name>
    <dbReference type="NCBI Taxonomy" id="2838634"/>
    <lineage>
        <taxon>Bacteria</taxon>
        <taxon>Bacillati</taxon>
        <taxon>Bacillota</taxon>
        <taxon>Clostridia</taxon>
        <taxon>Lachnospirales</taxon>
        <taxon>Lachnospiraceae</taxon>
    </lineage>
</organism>
<comment type="caution">
    <text evidence="13">The sequence shown here is derived from an EMBL/GenBank/DDBJ whole genome shotgun (WGS) entry which is preliminary data.</text>
</comment>
<dbReference type="SUPFAM" id="SSF46689">
    <property type="entry name" value="Homeodomain-like"/>
    <property type="match status" value="2"/>
</dbReference>
<dbReference type="EMBL" id="DXBC01000041">
    <property type="protein sequence ID" value="HIZ78642.1"/>
    <property type="molecule type" value="Genomic_DNA"/>
</dbReference>
<gene>
    <name evidence="13" type="ORF">IAA17_02485</name>
</gene>
<dbReference type="SMART" id="SM00342">
    <property type="entry name" value="HTH_ARAC"/>
    <property type="match status" value="1"/>
</dbReference>
<dbReference type="GO" id="GO:0000160">
    <property type="term" value="P:phosphorelay signal transduction system"/>
    <property type="evidence" value="ECO:0007669"/>
    <property type="project" value="UniProtKB-KW"/>
</dbReference>
<protein>
    <recommendedName>
        <fullName evidence="2">Stage 0 sporulation protein A homolog</fullName>
    </recommendedName>
</protein>
<feature type="modified residue" description="4-aspartylphosphate" evidence="10">
    <location>
        <position position="55"/>
    </location>
</feature>
<evidence type="ECO:0000256" key="2">
    <source>
        <dbReference type="ARBA" id="ARBA00018672"/>
    </source>
</evidence>
<evidence type="ECO:0000259" key="12">
    <source>
        <dbReference type="PROSITE" id="PS50110"/>
    </source>
</evidence>
<evidence type="ECO:0000259" key="11">
    <source>
        <dbReference type="PROSITE" id="PS01124"/>
    </source>
</evidence>
<dbReference type="InterPro" id="IPR051552">
    <property type="entry name" value="HptR"/>
</dbReference>
<evidence type="ECO:0000256" key="5">
    <source>
        <dbReference type="ARBA" id="ARBA00023012"/>
    </source>
</evidence>
<dbReference type="PANTHER" id="PTHR42713:SF3">
    <property type="entry name" value="TRANSCRIPTIONAL REGULATORY PROTEIN HPTR"/>
    <property type="match status" value="1"/>
</dbReference>
<sequence>MLKVLIADDEQLICRLVQILADWETLGMEVVGTAENGLEALEKIENLQPDILITDIRMPGLSGLELIEEAKRCKPDLEVMIISGYAHFEYAQSAIKFGVGNYLLKPIKKEELMSTLRMLGDRCLARQEGALKDSRSRESRQRDMERIRAGLVRDVLNRETGELTRETLREEYYFDCPGEYFQVFLLKIDCDRDEMGQAAVGLVKEKAKEILVPFVERAGGRTVFEFEEFTGCGIVNYDRGQREELRRAFRDGVNELDARKNLFGPVEFSLILGTEEEEAAGIPASAERAKHVLPERWVSGTGKVLESVPRGCGDKRELLENYGRNIRDAVERMDMEEGRRAVRELQSGLMAMPGVCGRDVLEAVSAAGHLFVSRLETVRMEECLQDFVERVGQCGSAAQVFAVLEIMQESLMGDILTVRRNEALRPVRMAKQYVQKHFRESITLEDVCEATGFSVSYFSALFKKETGEGFSKYLTRVRMEEAKNLLRETGLPVAEICERVGYSDRKHFTAVFHKFTGLNPAEYRKLYG</sequence>
<evidence type="ECO:0000256" key="6">
    <source>
        <dbReference type="ARBA" id="ARBA00023015"/>
    </source>
</evidence>
<keyword evidence="5" id="KW-0902">Two-component regulatory system</keyword>
<evidence type="ECO:0000256" key="9">
    <source>
        <dbReference type="ARBA" id="ARBA00024867"/>
    </source>
</evidence>
<evidence type="ECO:0000256" key="10">
    <source>
        <dbReference type="PROSITE-ProRule" id="PRU00169"/>
    </source>
</evidence>
<accession>A0A9D2GGZ7</accession>
<dbReference type="SUPFAM" id="SSF52172">
    <property type="entry name" value="CheY-like"/>
    <property type="match status" value="1"/>
</dbReference>
<comment type="function">
    <text evidence="9">May play the central regulatory role in sporulation. It may be an element of the effector pathway responsible for the activation of sporulation genes in response to nutritional stress. Spo0A may act in concert with spo0H (a sigma factor) to control the expression of some genes that are critical to the sporulation process.</text>
</comment>
<dbReference type="SMART" id="SM00448">
    <property type="entry name" value="REC"/>
    <property type="match status" value="1"/>
</dbReference>
<dbReference type="InterPro" id="IPR011006">
    <property type="entry name" value="CheY-like_superfamily"/>
</dbReference>
<evidence type="ECO:0000256" key="3">
    <source>
        <dbReference type="ARBA" id="ARBA00022490"/>
    </source>
</evidence>
<feature type="domain" description="Response regulatory" evidence="12">
    <location>
        <begin position="3"/>
        <end position="120"/>
    </location>
</feature>
<dbReference type="Proteomes" id="UP000824101">
    <property type="component" value="Unassembled WGS sequence"/>
</dbReference>
<dbReference type="InterPro" id="IPR009057">
    <property type="entry name" value="Homeodomain-like_sf"/>
</dbReference>